<evidence type="ECO:0000313" key="1">
    <source>
        <dbReference type="EMBL" id="CAK5088008.1"/>
    </source>
</evidence>
<name>A0ACB1A9W9_MELEN</name>
<sequence length="96" mass="10961">MAKTNNALESSHYHFAKKLNYHPSMSDFLLAFMEDVDKQVDIARSSTIFTHQRKQKYVIKEAQVMGTLNEAEYDDDEQLLSVLTLLGLQMSGYVDG</sequence>
<dbReference type="EMBL" id="CAVMJV010000069">
    <property type="protein sequence ID" value="CAK5088008.1"/>
    <property type="molecule type" value="Genomic_DNA"/>
</dbReference>
<accession>A0ACB1A9W9</accession>
<dbReference type="Proteomes" id="UP001497535">
    <property type="component" value="Unassembled WGS sequence"/>
</dbReference>
<reference evidence="1" key="1">
    <citation type="submission" date="2023-11" db="EMBL/GenBank/DDBJ databases">
        <authorList>
            <person name="Poullet M."/>
        </authorList>
    </citation>
    <scope>NUCLEOTIDE SEQUENCE</scope>
    <source>
        <strain evidence="1">E1834</strain>
    </source>
</reference>
<protein>
    <submittedName>
        <fullName evidence="1">Uncharacterized protein</fullName>
    </submittedName>
</protein>
<organism evidence="1 2">
    <name type="scientific">Meloidogyne enterolobii</name>
    <name type="common">Root-knot nematode worm</name>
    <name type="synonym">Meloidogyne mayaguensis</name>
    <dbReference type="NCBI Taxonomy" id="390850"/>
    <lineage>
        <taxon>Eukaryota</taxon>
        <taxon>Metazoa</taxon>
        <taxon>Ecdysozoa</taxon>
        <taxon>Nematoda</taxon>
        <taxon>Chromadorea</taxon>
        <taxon>Rhabditida</taxon>
        <taxon>Tylenchina</taxon>
        <taxon>Tylenchomorpha</taxon>
        <taxon>Tylenchoidea</taxon>
        <taxon>Meloidogynidae</taxon>
        <taxon>Meloidogyninae</taxon>
        <taxon>Meloidogyne</taxon>
    </lineage>
</organism>
<keyword evidence="2" id="KW-1185">Reference proteome</keyword>
<gene>
    <name evidence="1" type="ORF">MENTE1834_LOCUS35644</name>
</gene>
<comment type="caution">
    <text evidence="1">The sequence shown here is derived from an EMBL/GenBank/DDBJ whole genome shotgun (WGS) entry which is preliminary data.</text>
</comment>
<evidence type="ECO:0000313" key="2">
    <source>
        <dbReference type="Proteomes" id="UP001497535"/>
    </source>
</evidence>
<proteinExistence type="predicted"/>